<dbReference type="Proteomes" id="UP000652761">
    <property type="component" value="Unassembled WGS sequence"/>
</dbReference>
<keyword evidence="1" id="KW-0812">Transmembrane</keyword>
<feature type="transmembrane region" description="Helical" evidence="1">
    <location>
        <begin position="170"/>
        <end position="192"/>
    </location>
</feature>
<accession>A0A843WBB7</accession>
<dbReference type="AlphaFoldDB" id="A0A843WBB7"/>
<keyword evidence="1" id="KW-1133">Transmembrane helix</keyword>
<sequence>MFVPRCVPAAATTKPAARPQAPARVYTLARDDADNVTTVRTFCREEVDSHNLVVKFLGQRQSIVPLTPVGVQTLDIKFICFFQNKVLFHPRRRRIISGPLLPLSLTAASKKPKNQRLYTSRELCFSRGLLPTSFKPPRPHHLRPLWLLPPSVTAASEKRKNQRLYTSREVYAEALVFALLSGVGAFVLFLAWTPPDLLHQPPTTYHLLPLWLPPSITAAPEVYVEALQRINGRCGLALGGQKTSLVVEFILKVTSKKDQQQYWCLSDCQYQYVSVVKFAEAFRHCWVGKKLSEELGVPFDRRERPFGLIAILRLYPVTNAREALQLEPEGSL</sequence>
<protein>
    <submittedName>
        <fullName evidence="2">Uncharacterized protein</fullName>
    </submittedName>
</protein>
<proteinExistence type="predicted"/>
<evidence type="ECO:0000256" key="1">
    <source>
        <dbReference type="SAM" id="Phobius"/>
    </source>
</evidence>
<evidence type="ECO:0000313" key="2">
    <source>
        <dbReference type="EMBL" id="MQM04158.1"/>
    </source>
</evidence>
<reference evidence="2" key="1">
    <citation type="submission" date="2017-07" db="EMBL/GenBank/DDBJ databases">
        <title>Taro Niue Genome Assembly and Annotation.</title>
        <authorList>
            <person name="Atibalentja N."/>
            <person name="Keating K."/>
            <person name="Fields C.J."/>
        </authorList>
    </citation>
    <scope>NUCLEOTIDE SEQUENCE</scope>
    <source>
        <strain evidence="2">Niue_2</strain>
        <tissue evidence="2">Leaf</tissue>
    </source>
</reference>
<gene>
    <name evidence="2" type="ORF">Taro_036952</name>
</gene>
<keyword evidence="1" id="KW-0472">Membrane</keyword>
<dbReference type="PANTHER" id="PTHR48040">
    <property type="entry name" value="PLEIOTROPIC DRUG RESISTANCE PROTEIN 1-LIKE ISOFORM X1"/>
    <property type="match status" value="1"/>
</dbReference>
<organism evidence="2 3">
    <name type="scientific">Colocasia esculenta</name>
    <name type="common">Wild taro</name>
    <name type="synonym">Arum esculentum</name>
    <dbReference type="NCBI Taxonomy" id="4460"/>
    <lineage>
        <taxon>Eukaryota</taxon>
        <taxon>Viridiplantae</taxon>
        <taxon>Streptophyta</taxon>
        <taxon>Embryophyta</taxon>
        <taxon>Tracheophyta</taxon>
        <taxon>Spermatophyta</taxon>
        <taxon>Magnoliopsida</taxon>
        <taxon>Liliopsida</taxon>
        <taxon>Araceae</taxon>
        <taxon>Aroideae</taxon>
        <taxon>Colocasieae</taxon>
        <taxon>Colocasia</taxon>
    </lineage>
</organism>
<comment type="caution">
    <text evidence="2">The sequence shown here is derived from an EMBL/GenBank/DDBJ whole genome shotgun (WGS) entry which is preliminary data.</text>
</comment>
<evidence type="ECO:0000313" key="3">
    <source>
        <dbReference type="Proteomes" id="UP000652761"/>
    </source>
</evidence>
<dbReference type="EMBL" id="NMUH01003164">
    <property type="protein sequence ID" value="MQM04158.1"/>
    <property type="molecule type" value="Genomic_DNA"/>
</dbReference>
<keyword evidence="3" id="KW-1185">Reference proteome</keyword>
<dbReference type="PANTHER" id="PTHR48040:SF12">
    <property type="entry name" value="ABC TRANSPORTER G FAMILY MEMBER 32-LIKE ISOFORM X1"/>
    <property type="match status" value="1"/>
</dbReference>
<name>A0A843WBB7_COLES</name>